<sequence>MRPQPFLLTDTAFAALGAGRPDSDTLDTLRRAQLSRTLLLLREIRRRLPHTPAWYSRLTTAAPDEANRLIADPMTALWAAQALRAGNEATNHDLPQPGLPLTATAQDQILGVRVEDSSSVRHGLGLPPSAPLTTAERDHWQRCLDGAWQILASRHRPAAEMLAAVLKVIVPVRPDPAAEGISATSSEAFGAVAMSSPAGPAALAVGLLHETQHSVLNATNLLFDLVRPGGGPGYSPWRDDPRPASGVLHGTYAYLAVTRFWRTERTAGGGSGRAAEFEFARWRVAVAEAAELLIGGGELTEAGARFVAALLDEVRPWLAEPVEPEIERLATLARTDHRLRWRLRNLTVAPDDTAELAAAWRAGRPAPAVTSVLAPGTGRALENSPRLRLVRSLVKGQDAGQDEFAADGDAACVRGDDGAALRAYEMGLEKERDHDLTWAGLALVSPRPALRSRPEVVKAAAMAAPEAPVDALADWLSG</sequence>
<dbReference type="EMBL" id="QLMJ01000003">
    <property type="protein sequence ID" value="RAK40213.1"/>
    <property type="molecule type" value="Genomic_DNA"/>
</dbReference>
<dbReference type="AlphaFoldDB" id="A0A327ZHE6"/>
<evidence type="ECO:0000313" key="1">
    <source>
        <dbReference type="EMBL" id="RAK40213.1"/>
    </source>
</evidence>
<dbReference type="OrthoDB" id="796761at2"/>
<dbReference type="InterPro" id="IPR026337">
    <property type="entry name" value="AKG_HExxH"/>
</dbReference>
<dbReference type="NCBIfam" id="TIGR04267">
    <property type="entry name" value="mod_HExxH"/>
    <property type="match status" value="1"/>
</dbReference>
<evidence type="ECO:0000313" key="2">
    <source>
        <dbReference type="Proteomes" id="UP000249341"/>
    </source>
</evidence>
<gene>
    <name evidence="1" type="ORF">B0I29_103243</name>
</gene>
<dbReference type="RefSeq" id="WP_111648274.1">
    <property type="nucleotide sequence ID" value="NZ_JACHWI010000009.1"/>
</dbReference>
<comment type="caution">
    <text evidence="1">The sequence shown here is derived from an EMBL/GenBank/DDBJ whole genome shotgun (WGS) entry which is preliminary data.</text>
</comment>
<proteinExistence type="predicted"/>
<accession>A0A327ZHE6</accession>
<reference evidence="1 2" key="1">
    <citation type="submission" date="2018-06" db="EMBL/GenBank/DDBJ databases">
        <title>Genomic Encyclopedia of Type Strains, Phase III (KMG-III): the genomes of soil and plant-associated and newly described type strains.</title>
        <authorList>
            <person name="Whitman W."/>
        </authorList>
    </citation>
    <scope>NUCLEOTIDE SEQUENCE [LARGE SCALE GENOMIC DNA]</scope>
    <source>
        <strain evidence="1 2">CGMCC 4.7090</strain>
    </source>
</reference>
<name>A0A327ZHE6_9ACTN</name>
<protein>
    <submittedName>
        <fullName evidence="1">HEXXH motif-containing protein</fullName>
    </submittedName>
</protein>
<dbReference type="Proteomes" id="UP000249341">
    <property type="component" value="Unassembled WGS sequence"/>
</dbReference>
<organism evidence="1 2">
    <name type="scientific">Actinoplanes lutulentus</name>
    <dbReference type="NCBI Taxonomy" id="1287878"/>
    <lineage>
        <taxon>Bacteria</taxon>
        <taxon>Bacillati</taxon>
        <taxon>Actinomycetota</taxon>
        <taxon>Actinomycetes</taxon>
        <taxon>Micromonosporales</taxon>
        <taxon>Micromonosporaceae</taxon>
        <taxon>Actinoplanes</taxon>
    </lineage>
</organism>
<keyword evidence="2" id="KW-1185">Reference proteome</keyword>